<dbReference type="InterPro" id="IPR005119">
    <property type="entry name" value="LysR_subst-bd"/>
</dbReference>
<evidence type="ECO:0000256" key="3">
    <source>
        <dbReference type="ARBA" id="ARBA00023125"/>
    </source>
</evidence>
<keyword evidence="7" id="KW-1185">Reference proteome</keyword>
<protein>
    <submittedName>
        <fullName evidence="6">LysR family transcriptional regulator</fullName>
    </submittedName>
</protein>
<dbReference type="RefSeq" id="WP_121688866.1">
    <property type="nucleotide sequence ID" value="NZ_RCUY01000009.1"/>
</dbReference>
<dbReference type="AlphaFoldDB" id="A0A3L7AQT4"/>
<evidence type="ECO:0000256" key="4">
    <source>
        <dbReference type="ARBA" id="ARBA00023163"/>
    </source>
</evidence>
<dbReference type="PRINTS" id="PR00039">
    <property type="entry name" value="HTHLYSR"/>
</dbReference>
<dbReference type="OrthoDB" id="3636008at2"/>
<dbReference type="GO" id="GO:0003677">
    <property type="term" value="F:DNA binding"/>
    <property type="evidence" value="ECO:0007669"/>
    <property type="project" value="UniProtKB-KW"/>
</dbReference>
<dbReference type="GO" id="GO:0032993">
    <property type="term" value="C:protein-DNA complex"/>
    <property type="evidence" value="ECO:0007669"/>
    <property type="project" value="TreeGrafter"/>
</dbReference>
<dbReference type="InterPro" id="IPR036390">
    <property type="entry name" value="WH_DNA-bd_sf"/>
</dbReference>
<dbReference type="Gene3D" id="1.10.10.10">
    <property type="entry name" value="Winged helix-like DNA-binding domain superfamily/Winged helix DNA-binding domain"/>
    <property type="match status" value="1"/>
</dbReference>
<evidence type="ECO:0000256" key="2">
    <source>
        <dbReference type="ARBA" id="ARBA00023015"/>
    </source>
</evidence>
<dbReference type="Gene3D" id="3.40.190.10">
    <property type="entry name" value="Periplasmic binding protein-like II"/>
    <property type="match status" value="2"/>
</dbReference>
<accession>A0A3L7AQT4</accession>
<dbReference type="SUPFAM" id="SSF46785">
    <property type="entry name" value="Winged helix' DNA-binding domain"/>
    <property type="match status" value="1"/>
</dbReference>
<dbReference type="PROSITE" id="PS50931">
    <property type="entry name" value="HTH_LYSR"/>
    <property type="match status" value="1"/>
</dbReference>
<gene>
    <name evidence="6" type="ORF">D9V34_11145</name>
</gene>
<dbReference type="PANTHER" id="PTHR30346:SF0">
    <property type="entry name" value="HCA OPERON TRANSCRIPTIONAL ACTIVATOR HCAR"/>
    <property type="match status" value="1"/>
</dbReference>
<reference evidence="6 7" key="1">
    <citation type="submission" date="2018-10" db="EMBL/GenBank/DDBJ databases">
        <authorList>
            <person name="Li J."/>
        </authorList>
    </citation>
    <scope>NUCLEOTIDE SEQUENCE [LARGE SCALE GENOMIC DNA]</scope>
    <source>
        <strain evidence="6 7">JCM 11654</strain>
    </source>
</reference>
<feature type="domain" description="HTH lysR-type" evidence="5">
    <location>
        <begin position="4"/>
        <end position="61"/>
    </location>
</feature>
<dbReference type="GO" id="GO:0003700">
    <property type="term" value="F:DNA-binding transcription factor activity"/>
    <property type="evidence" value="ECO:0007669"/>
    <property type="project" value="InterPro"/>
</dbReference>
<dbReference type="Pfam" id="PF03466">
    <property type="entry name" value="LysR_substrate"/>
    <property type="match status" value="1"/>
</dbReference>
<dbReference type="Proteomes" id="UP000269438">
    <property type="component" value="Unassembled WGS sequence"/>
</dbReference>
<dbReference type="CDD" id="cd08414">
    <property type="entry name" value="PBP2_LTTR_aromatics_like"/>
    <property type="match status" value="1"/>
</dbReference>
<evidence type="ECO:0000313" key="6">
    <source>
        <dbReference type="EMBL" id="RLP82335.1"/>
    </source>
</evidence>
<comment type="similarity">
    <text evidence="1">Belongs to the LysR transcriptional regulatory family.</text>
</comment>
<evidence type="ECO:0000259" key="5">
    <source>
        <dbReference type="PROSITE" id="PS50931"/>
    </source>
</evidence>
<dbReference type="SUPFAM" id="SSF53850">
    <property type="entry name" value="Periplasmic binding protein-like II"/>
    <property type="match status" value="1"/>
</dbReference>
<proteinExistence type="inferred from homology"/>
<dbReference type="FunFam" id="1.10.10.10:FF:000001">
    <property type="entry name" value="LysR family transcriptional regulator"/>
    <property type="match status" value="1"/>
</dbReference>
<comment type="caution">
    <text evidence="6">The sequence shown here is derived from an EMBL/GenBank/DDBJ whole genome shotgun (WGS) entry which is preliminary data.</text>
</comment>
<dbReference type="InterPro" id="IPR036388">
    <property type="entry name" value="WH-like_DNA-bd_sf"/>
</dbReference>
<evidence type="ECO:0000313" key="7">
    <source>
        <dbReference type="Proteomes" id="UP000269438"/>
    </source>
</evidence>
<organism evidence="6 7">
    <name type="scientific">Mycetocola lacteus</name>
    <dbReference type="NCBI Taxonomy" id="76637"/>
    <lineage>
        <taxon>Bacteria</taxon>
        <taxon>Bacillati</taxon>
        <taxon>Actinomycetota</taxon>
        <taxon>Actinomycetes</taxon>
        <taxon>Micrococcales</taxon>
        <taxon>Microbacteriaceae</taxon>
        <taxon>Mycetocola</taxon>
    </lineage>
</organism>
<name>A0A3L7AQT4_9MICO</name>
<keyword evidence="2" id="KW-0805">Transcription regulation</keyword>
<sequence>MSDLDLRKLRYFLVVAEELNYGRAAEKLHIAQPVLSRQITALEGELGATLFERSSRGTRLTETGTALVDDARALLAGAAALQRRARTAGRQGPHLTIGFMPGLIITSVVRDLVERFPGLTVDVQRTGWDTQVETLLDGGIDASFVRLPVPRRGLQVTELLQEPRVVVLPTGHPLLELEEITLAVLTAENLLQDPDAVPEWRDAVLTVRPNALSLDRIGLPVVNTVEEKLEYVAAGRGIVILPASTAAFYTRGDVASRGVSDLPAGRVGLAIPADRQTPVLTALSEIAEREVGTLTAERVSVMDA</sequence>
<keyword evidence="3" id="KW-0238">DNA-binding</keyword>
<evidence type="ECO:0000256" key="1">
    <source>
        <dbReference type="ARBA" id="ARBA00009437"/>
    </source>
</evidence>
<dbReference type="Pfam" id="PF00126">
    <property type="entry name" value="HTH_1"/>
    <property type="match status" value="1"/>
</dbReference>
<dbReference type="EMBL" id="RCUY01000009">
    <property type="protein sequence ID" value="RLP82335.1"/>
    <property type="molecule type" value="Genomic_DNA"/>
</dbReference>
<dbReference type="PANTHER" id="PTHR30346">
    <property type="entry name" value="TRANSCRIPTIONAL DUAL REGULATOR HCAR-RELATED"/>
    <property type="match status" value="1"/>
</dbReference>
<keyword evidence="4" id="KW-0804">Transcription</keyword>
<dbReference type="InterPro" id="IPR000847">
    <property type="entry name" value="LysR_HTH_N"/>
</dbReference>